<dbReference type="Proteomes" id="UP001155546">
    <property type="component" value="Unassembled WGS sequence"/>
</dbReference>
<dbReference type="Pfam" id="PF09619">
    <property type="entry name" value="YscW"/>
    <property type="match status" value="1"/>
</dbReference>
<dbReference type="PANTHER" id="PTHR38013">
    <property type="entry name" value="GLYCOPROTEIN/POLYSACCHARIDE METABOLISM"/>
    <property type="match status" value="1"/>
</dbReference>
<gene>
    <name evidence="1" type="ORF">NE535_00960</name>
</gene>
<keyword evidence="2" id="KW-1185">Reference proteome</keyword>
<proteinExistence type="predicted"/>
<accession>A0A9X2WJ57</accession>
<dbReference type="PANTHER" id="PTHR38013:SF1">
    <property type="entry name" value="GLYCOPROTEIN_POLYSACCHARIDE METABOLISM"/>
    <property type="match status" value="1"/>
</dbReference>
<dbReference type="RefSeq" id="WP_261296824.1">
    <property type="nucleotide sequence ID" value="NZ_JAMTCD010000001.1"/>
</dbReference>
<sequence length="130" mass="14376">MIKQIICVIAMVAALSGCQTVPQNTQIVGEVLYKQRIALPANSVIQIQLQDVSLQDVQAEILAEYEITPVTGVTPFEFVLPTEAFKTGHRYAISARITVADELWFINTQSYPVDVSNPQALTVVVDMIKR</sequence>
<evidence type="ECO:0000313" key="1">
    <source>
        <dbReference type="EMBL" id="MCT7940372.1"/>
    </source>
</evidence>
<dbReference type="AlphaFoldDB" id="A0A9X2WJ57"/>
<reference evidence="1" key="1">
    <citation type="journal article" date="2023" name="Int. J. Syst. Evol. Microbiol.">
        <title>&lt;i&gt;Shewanella septentrionalis&lt;/i&gt; sp. nov. and &lt;i&gt;Shewanella holmiensis&lt;/i&gt; sp. nov., isolated from Baltic Sea water and sediments.</title>
        <authorList>
            <person name="Martin-Rodriguez A.J."/>
            <person name="Thorell K."/>
            <person name="Joffre E."/>
            <person name="Jensie-Markopoulos S."/>
            <person name="Moore E.R.B."/>
            <person name="Sjoling A."/>
        </authorList>
    </citation>
    <scope>NUCLEOTIDE SEQUENCE</scope>
    <source>
        <strain evidence="1">SP1S2-7</strain>
    </source>
</reference>
<protein>
    <submittedName>
        <fullName evidence="1">YbaY family lipoprotein</fullName>
    </submittedName>
</protein>
<dbReference type="InterPro" id="IPR039366">
    <property type="entry name" value="Pilotin"/>
</dbReference>
<dbReference type="InterPro" id="IPR053196">
    <property type="entry name" value="Lipoprotein_YbaY-like"/>
</dbReference>
<keyword evidence="1" id="KW-0449">Lipoprotein</keyword>
<dbReference type="PROSITE" id="PS51257">
    <property type="entry name" value="PROKAR_LIPOPROTEIN"/>
    <property type="match status" value="1"/>
</dbReference>
<evidence type="ECO:0000313" key="2">
    <source>
        <dbReference type="Proteomes" id="UP001155546"/>
    </source>
</evidence>
<organism evidence="1 2">
    <name type="scientific">Shewanella holmiensis</name>
    <dbReference type="NCBI Taxonomy" id="2952222"/>
    <lineage>
        <taxon>Bacteria</taxon>
        <taxon>Pseudomonadati</taxon>
        <taxon>Pseudomonadota</taxon>
        <taxon>Gammaproteobacteria</taxon>
        <taxon>Alteromonadales</taxon>
        <taxon>Shewanellaceae</taxon>
        <taxon>Shewanella</taxon>
    </lineage>
</organism>
<name>A0A9X2WJ57_9GAMM</name>
<dbReference type="EMBL" id="JAMTCD010000001">
    <property type="protein sequence ID" value="MCT7940372.1"/>
    <property type="molecule type" value="Genomic_DNA"/>
</dbReference>
<comment type="caution">
    <text evidence="1">The sequence shown here is derived from an EMBL/GenBank/DDBJ whole genome shotgun (WGS) entry which is preliminary data.</text>
</comment>